<dbReference type="AlphaFoldDB" id="A0A3P7DWI8"/>
<name>A0A3P7DWI8_WUCBA</name>
<dbReference type="SUPFAM" id="SSF53686">
    <property type="entry name" value="Tryptophan synthase beta subunit-like PLP-dependent enzymes"/>
    <property type="match status" value="1"/>
</dbReference>
<reference evidence="2 3" key="1">
    <citation type="submission" date="2018-11" db="EMBL/GenBank/DDBJ databases">
        <authorList>
            <consortium name="Pathogen Informatics"/>
        </authorList>
    </citation>
    <scope>NUCLEOTIDE SEQUENCE [LARGE SCALE GENOMIC DNA]</scope>
</reference>
<dbReference type="Pfam" id="PF00291">
    <property type="entry name" value="PALP"/>
    <property type="match status" value="1"/>
</dbReference>
<dbReference type="EMBL" id="UYWW01004972">
    <property type="protein sequence ID" value="VDM13853.1"/>
    <property type="molecule type" value="Genomic_DNA"/>
</dbReference>
<dbReference type="InterPro" id="IPR001926">
    <property type="entry name" value="TrpB-like_PALP"/>
</dbReference>
<evidence type="ECO:0000313" key="3">
    <source>
        <dbReference type="Proteomes" id="UP000270924"/>
    </source>
</evidence>
<dbReference type="FunCoup" id="A0A3P7DWI8">
    <property type="interactions" value="190"/>
</dbReference>
<evidence type="ECO:0000313" key="2">
    <source>
        <dbReference type="EMBL" id="VDM13853.1"/>
    </source>
</evidence>
<dbReference type="GO" id="GO:0019344">
    <property type="term" value="P:cysteine biosynthetic process"/>
    <property type="evidence" value="ECO:0007669"/>
    <property type="project" value="UniProtKB-ARBA"/>
</dbReference>
<keyword evidence="3" id="KW-1185">Reference proteome</keyword>
<sequence length="369" mass="41144">MTLIEPSTGNTGISLAMVGAVKGYKSVIVTDKISTEKMSVINELSGKIIPTQDSVPYDSPFSYFGVAFEMRQKDKDNSLVLDQYLNPGNPIAHYESTAAEILHALDKKIDMIVIGAGTGGTVSGVGRRIREECANATIVGVDSEGSVISSAGDEEKAAFVEVEGIGCHFVPPLLDYNVVDKWIKVNDVDTFKMARRLIREEGLLVGGSSGSNMVAAMRECQKLKKGQNCVVILPDGIRNYMSVYIKMMLCYDHKYFTKDNISRALQLNIFKCSLNESLNYRPDKKMKWKWSTLDPKKNECPFPFKPWRLAILCYFDAAPKRINGEAAENVKYEKKMVIDNILEAIGETPLVRLNYIPKMFGVRCQVCKF</sequence>
<dbReference type="InterPro" id="IPR050214">
    <property type="entry name" value="Cys_Synth/Cystath_Beta-Synth"/>
</dbReference>
<dbReference type="InterPro" id="IPR036052">
    <property type="entry name" value="TrpB-like_PALP_sf"/>
</dbReference>
<protein>
    <recommendedName>
        <fullName evidence="1">Tryptophan synthase beta chain-like PALP domain-containing protein</fullName>
    </recommendedName>
</protein>
<dbReference type="CDD" id="cd01561">
    <property type="entry name" value="CBS_like"/>
    <property type="match status" value="1"/>
</dbReference>
<dbReference type="PANTHER" id="PTHR10314">
    <property type="entry name" value="CYSTATHIONINE BETA-SYNTHASE"/>
    <property type="match status" value="1"/>
</dbReference>
<feature type="domain" description="Tryptophan synthase beta chain-like PALP" evidence="1">
    <location>
        <begin position="1"/>
        <end position="235"/>
    </location>
</feature>
<dbReference type="OrthoDB" id="728at2759"/>
<dbReference type="OMA" id="VVTVFWD"/>
<dbReference type="InParanoid" id="A0A3P7DWI8"/>
<dbReference type="FunFam" id="3.40.50.1100:FF:000010">
    <property type="entry name" value="Cystathionine beta-synthase"/>
    <property type="match status" value="1"/>
</dbReference>
<accession>A0A3P7DWI8</accession>
<gene>
    <name evidence="2" type="ORF">WBA_LOCUS7239</name>
</gene>
<evidence type="ECO:0000259" key="1">
    <source>
        <dbReference type="Pfam" id="PF00291"/>
    </source>
</evidence>
<dbReference type="Proteomes" id="UP000270924">
    <property type="component" value="Unassembled WGS sequence"/>
</dbReference>
<dbReference type="Gene3D" id="3.40.50.1100">
    <property type="match status" value="2"/>
</dbReference>
<proteinExistence type="predicted"/>
<organism evidence="2 3">
    <name type="scientific">Wuchereria bancrofti</name>
    <dbReference type="NCBI Taxonomy" id="6293"/>
    <lineage>
        <taxon>Eukaryota</taxon>
        <taxon>Metazoa</taxon>
        <taxon>Ecdysozoa</taxon>
        <taxon>Nematoda</taxon>
        <taxon>Chromadorea</taxon>
        <taxon>Rhabditida</taxon>
        <taxon>Spirurina</taxon>
        <taxon>Spiruromorpha</taxon>
        <taxon>Filarioidea</taxon>
        <taxon>Onchocercidae</taxon>
        <taxon>Wuchereria</taxon>
    </lineage>
</organism>